<organism evidence="3 4">
    <name type="scientific">Ignelater luminosus</name>
    <name type="common">Cucubano</name>
    <name type="synonym">Pyrophorus luminosus</name>
    <dbReference type="NCBI Taxonomy" id="2038154"/>
    <lineage>
        <taxon>Eukaryota</taxon>
        <taxon>Metazoa</taxon>
        <taxon>Ecdysozoa</taxon>
        <taxon>Arthropoda</taxon>
        <taxon>Hexapoda</taxon>
        <taxon>Insecta</taxon>
        <taxon>Pterygota</taxon>
        <taxon>Neoptera</taxon>
        <taxon>Endopterygota</taxon>
        <taxon>Coleoptera</taxon>
        <taxon>Polyphaga</taxon>
        <taxon>Elateriformia</taxon>
        <taxon>Elateroidea</taxon>
        <taxon>Elateridae</taxon>
        <taxon>Agrypninae</taxon>
        <taxon>Pyrophorini</taxon>
        <taxon>Ignelater</taxon>
    </lineage>
</organism>
<evidence type="ECO:0000256" key="2">
    <source>
        <dbReference type="SAM" id="Phobius"/>
    </source>
</evidence>
<keyword evidence="4" id="KW-1185">Reference proteome</keyword>
<reference evidence="3" key="1">
    <citation type="submission" date="2019-08" db="EMBL/GenBank/DDBJ databases">
        <title>The genome of the North American firefly Photinus pyralis.</title>
        <authorList>
            <consortium name="Photinus pyralis genome working group"/>
            <person name="Fallon T.R."/>
            <person name="Sander Lower S.E."/>
            <person name="Weng J.-K."/>
        </authorList>
    </citation>
    <scope>NUCLEOTIDE SEQUENCE</scope>
    <source>
        <strain evidence="3">TRF0915ILg1</strain>
        <tissue evidence="3">Whole body</tissue>
    </source>
</reference>
<comment type="caution">
    <text evidence="3">The sequence shown here is derived from an EMBL/GenBank/DDBJ whole genome shotgun (WGS) entry which is preliminary data.</text>
</comment>
<name>A0A8K0G4N5_IGNLU</name>
<dbReference type="InterPro" id="IPR050938">
    <property type="entry name" value="Collagen_Structural_Proteins"/>
</dbReference>
<evidence type="ECO:0000313" key="4">
    <source>
        <dbReference type="Proteomes" id="UP000801492"/>
    </source>
</evidence>
<dbReference type="AlphaFoldDB" id="A0A8K0G4N5"/>
<evidence type="ECO:0000313" key="3">
    <source>
        <dbReference type="EMBL" id="KAF2885839.1"/>
    </source>
</evidence>
<keyword evidence="2" id="KW-1133">Transmembrane helix</keyword>
<evidence type="ECO:0008006" key="5">
    <source>
        <dbReference type="Google" id="ProtNLM"/>
    </source>
</evidence>
<dbReference type="OrthoDB" id="5983381at2759"/>
<dbReference type="EMBL" id="VTPC01089400">
    <property type="protein sequence ID" value="KAF2885839.1"/>
    <property type="molecule type" value="Genomic_DNA"/>
</dbReference>
<gene>
    <name evidence="3" type="ORF">ILUMI_20334</name>
</gene>
<feature type="compositionally biased region" description="Pro residues" evidence="1">
    <location>
        <begin position="123"/>
        <end position="132"/>
    </location>
</feature>
<evidence type="ECO:0000256" key="1">
    <source>
        <dbReference type="SAM" id="MobiDB-lite"/>
    </source>
</evidence>
<dbReference type="PANTHER" id="PTHR37456:SF6">
    <property type="entry name" value="COLLAGEN ALPHA-1(XXIII) CHAIN-LIKE ISOFORM X2"/>
    <property type="match status" value="1"/>
</dbReference>
<protein>
    <recommendedName>
        <fullName evidence="5">Collagen-like protein</fullName>
    </recommendedName>
</protein>
<feature type="region of interest" description="Disordered" evidence="1">
    <location>
        <begin position="106"/>
        <end position="168"/>
    </location>
</feature>
<dbReference type="InterPro" id="IPR008160">
    <property type="entry name" value="Collagen"/>
</dbReference>
<sequence>MSIHEEEKEKQTSCNHASNAYRIICCMVLIFLLQICLGVYVYQVKSKSNSQYLKKLGIEIQKNKTKEMFKDPQFCQLKEKRKHSNNDYYIREDLLSDEEALLVSRKRRETKLSEEAARGDQGPPGPPGPPGLPGIQGLSGLRGNPGIPGAKGSHGEYGLPGLLGPKGDFGDAGYPGYIDFGRPGEKGEQGELIILTSD</sequence>
<dbReference type="Pfam" id="PF01391">
    <property type="entry name" value="Collagen"/>
    <property type="match status" value="1"/>
</dbReference>
<accession>A0A8K0G4N5</accession>
<keyword evidence="2" id="KW-0812">Transmembrane</keyword>
<dbReference type="PANTHER" id="PTHR37456">
    <property type="entry name" value="SI:CH211-266K2.1"/>
    <property type="match status" value="1"/>
</dbReference>
<feature type="non-terminal residue" evidence="3">
    <location>
        <position position="198"/>
    </location>
</feature>
<keyword evidence="2" id="KW-0472">Membrane</keyword>
<dbReference type="Proteomes" id="UP000801492">
    <property type="component" value="Unassembled WGS sequence"/>
</dbReference>
<feature type="transmembrane region" description="Helical" evidence="2">
    <location>
        <begin position="20"/>
        <end position="42"/>
    </location>
</feature>
<proteinExistence type="predicted"/>